<gene>
    <name evidence="1" type="ORF">C1I91_09535</name>
</gene>
<dbReference type="GO" id="GO:0016787">
    <property type="term" value="F:hydrolase activity"/>
    <property type="evidence" value="ECO:0007669"/>
    <property type="project" value="UniProtKB-KW"/>
</dbReference>
<dbReference type="CDD" id="cd00077">
    <property type="entry name" value="HDc"/>
    <property type="match status" value="1"/>
</dbReference>
<protein>
    <submittedName>
        <fullName evidence="1">HD family phosphohydrolase</fullName>
    </submittedName>
</protein>
<keyword evidence="2" id="KW-1185">Reference proteome</keyword>
<dbReference type="OrthoDB" id="155250at2"/>
<dbReference type="InterPro" id="IPR003607">
    <property type="entry name" value="HD/PDEase_dom"/>
</dbReference>
<name>A0A3R5U545_9CLOT</name>
<sequence length="164" mass="18876">MNAITSKIISNMIKYFDGDIKRINHALKVHSFAKLIGELEYIDTDKLFIVEISSILHDIGIKVSEEKYNSSNGKYQEIEGPPVARSILMGFYIPEETIDRICYLIGNHHSYDKIDGLDFQILIEADFLVNIYEDEIPMESLCTIEEKIFKTNTGKDLLNSIYKF</sequence>
<evidence type="ECO:0000313" key="2">
    <source>
        <dbReference type="Proteomes" id="UP000286268"/>
    </source>
</evidence>
<dbReference type="AlphaFoldDB" id="A0A3R5U545"/>
<keyword evidence="1" id="KW-0378">Hydrolase</keyword>
<proteinExistence type="predicted"/>
<accession>A0A3R5U545</accession>
<dbReference type="SUPFAM" id="SSF109604">
    <property type="entry name" value="HD-domain/PDEase-like"/>
    <property type="match status" value="1"/>
</dbReference>
<dbReference type="Gene3D" id="1.10.3210.10">
    <property type="entry name" value="Hypothetical protein af1432"/>
    <property type="match status" value="1"/>
</dbReference>
<reference evidence="1 2" key="1">
    <citation type="submission" date="2018-01" db="EMBL/GenBank/DDBJ databases">
        <title>Genome Sequencing and Assembly of Anaerobacter polyendosporus strain CT4.</title>
        <authorList>
            <person name="Tachaapaikoon C."/>
            <person name="Sutheeworapong S."/>
            <person name="Jenjaroenpun P."/>
            <person name="Wongsurawat T."/>
            <person name="Nookeaw I."/>
            <person name="Cheawchanlertfa P."/>
            <person name="Kosugi A."/>
            <person name="Cheevadhanarak S."/>
            <person name="Ratanakhanokchai K."/>
        </authorList>
    </citation>
    <scope>NUCLEOTIDE SEQUENCE [LARGE SCALE GENOMIC DNA]</scope>
    <source>
        <strain evidence="1 2">CT4</strain>
    </source>
</reference>
<organism evidence="1 2">
    <name type="scientific">Clostridium manihotivorum</name>
    <dbReference type="NCBI Taxonomy" id="2320868"/>
    <lineage>
        <taxon>Bacteria</taxon>
        <taxon>Bacillati</taxon>
        <taxon>Bacillota</taxon>
        <taxon>Clostridia</taxon>
        <taxon>Eubacteriales</taxon>
        <taxon>Clostridiaceae</taxon>
        <taxon>Clostridium</taxon>
    </lineage>
</organism>
<dbReference type="EMBL" id="CP025746">
    <property type="protein sequence ID" value="QAA31869.1"/>
    <property type="molecule type" value="Genomic_DNA"/>
</dbReference>
<dbReference type="RefSeq" id="WP_128212663.1">
    <property type="nucleotide sequence ID" value="NZ_CP025746.1"/>
</dbReference>
<evidence type="ECO:0000313" key="1">
    <source>
        <dbReference type="EMBL" id="QAA31869.1"/>
    </source>
</evidence>
<dbReference type="KEGG" id="cmah:C1I91_09535"/>
<dbReference type="Proteomes" id="UP000286268">
    <property type="component" value="Chromosome"/>
</dbReference>